<keyword evidence="1" id="KW-0732">Signal</keyword>
<protein>
    <recommendedName>
        <fullName evidence="4">DUF3993 domain-containing protein</fullName>
    </recommendedName>
</protein>
<feature type="signal peptide" evidence="1">
    <location>
        <begin position="1"/>
        <end position="26"/>
    </location>
</feature>
<comment type="caution">
    <text evidence="2">The sequence shown here is derived from an EMBL/GenBank/DDBJ whole genome shotgun (WGS) entry which is preliminary data.</text>
</comment>
<evidence type="ECO:0000313" key="3">
    <source>
        <dbReference type="Proteomes" id="UP000030528"/>
    </source>
</evidence>
<dbReference type="OrthoDB" id="2880030at2"/>
<evidence type="ECO:0000256" key="1">
    <source>
        <dbReference type="SAM" id="SignalP"/>
    </source>
</evidence>
<organism evidence="2 3">
    <name type="scientific">Pontibacillus halophilus JSM 076056 = DSM 19796</name>
    <dbReference type="NCBI Taxonomy" id="1385510"/>
    <lineage>
        <taxon>Bacteria</taxon>
        <taxon>Bacillati</taxon>
        <taxon>Bacillota</taxon>
        <taxon>Bacilli</taxon>
        <taxon>Bacillales</taxon>
        <taxon>Bacillaceae</taxon>
        <taxon>Pontibacillus</taxon>
    </lineage>
</organism>
<dbReference type="AlphaFoldDB" id="A0A0A5GEJ4"/>
<evidence type="ECO:0000313" key="2">
    <source>
        <dbReference type="EMBL" id="KGX89530.1"/>
    </source>
</evidence>
<dbReference type="RefSeq" id="WP_051240044.1">
    <property type="nucleotide sequence ID" value="NZ_AULI01000016.1"/>
</dbReference>
<name>A0A0A5GEJ4_9BACI</name>
<dbReference type="EMBL" id="AVPE01000022">
    <property type="protein sequence ID" value="KGX89530.1"/>
    <property type="molecule type" value="Genomic_DNA"/>
</dbReference>
<sequence length="187" mass="21664">MYTKNKRLMTVVLTSFMLLFTFHSGASHPTVDAQSIQLAASHKGSTTATQKKMKPENKDQELTDEKIKRMTSLFMEKLVQDTNEDYKVLNYDSKAELIQSFESISSKTLAKKYVDFYYKEYDDGLYLIPMDTPPWFDPQQNYEITNVSSNEVQLKQDNKNELYGDYSISMTFSKEEGSWKLVDVVHS</sequence>
<dbReference type="eggNOG" id="ENOG5032SQR">
    <property type="taxonomic scope" value="Bacteria"/>
</dbReference>
<proteinExistence type="predicted"/>
<dbReference type="STRING" id="1385510.GCA_000425205_03186"/>
<dbReference type="Proteomes" id="UP000030528">
    <property type="component" value="Unassembled WGS sequence"/>
</dbReference>
<accession>A0A0A5GEJ4</accession>
<gene>
    <name evidence="2" type="ORF">N781_07400</name>
</gene>
<keyword evidence="3" id="KW-1185">Reference proteome</keyword>
<reference evidence="2 3" key="1">
    <citation type="submission" date="2013-08" db="EMBL/GenBank/DDBJ databases">
        <authorList>
            <person name="Huang J."/>
            <person name="Wang G."/>
        </authorList>
    </citation>
    <scope>NUCLEOTIDE SEQUENCE [LARGE SCALE GENOMIC DNA]</scope>
    <source>
        <strain evidence="2 3">JSM 076056</strain>
    </source>
</reference>
<evidence type="ECO:0008006" key="4">
    <source>
        <dbReference type="Google" id="ProtNLM"/>
    </source>
</evidence>
<feature type="chain" id="PRO_5039615574" description="DUF3993 domain-containing protein" evidence="1">
    <location>
        <begin position="27"/>
        <end position="187"/>
    </location>
</feature>